<sequence length="236" mass="24830">MMKRSQARAPFVVGLMGLAVLMLATGCTKVRGEGDASPSSSPSPSVIVTLFVSPSPSSEPEGVPLSSIVPSLEAPATIAPTVSPDATLSPSNEVEPKQSEPSKKPTLSPEPTSMDTEKNRDIEQKYEAKFSSIRSSCQAKVSNLTGEVTSYIAGAKSGDGEVSIADLQKKFLGKVAAAEANCDQKFNSTLAQAEQAYKDAGVVETKLATWKSQYDNGKSQARLSAMSKILAAWQAE</sequence>
<keyword evidence="3" id="KW-1185">Reference proteome</keyword>
<dbReference type="EMBL" id="JAPDIA010000007">
    <property type="protein sequence ID" value="MDG0811844.1"/>
    <property type="molecule type" value="Genomic_DNA"/>
</dbReference>
<feature type="region of interest" description="Disordered" evidence="1">
    <location>
        <begin position="76"/>
        <end position="119"/>
    </location>
</feature>
<evidence type="ECO:0000256" key="1">
    <source>
        <dbReference type="SAM" id="MobiDB-lite"/>
    </source>
</evidence>
<accession>A0A9X4QUT2</accession>
<evidence type="ECO:0000313" key="2">
    <source>
        <dbReference type="EMBL" id="MDG0811844.1"/>
    </source>
</evidence>
<dbReference type="PROSITE" id="PS51257">
    <property type="entry name" value="PROKAR_LIPOPROTEIN"/>
    <property type="match status" value="1"/>
</dbReference>
<comment type="caution">
    <text evidence="2">The sequence shown here is derived from an EMBL/GenBank/DDBJ whole genome shotgun (WGS) entry which is preliminary data.</text>
</comment>
<dbReference type="Proteomes" id="UP001153404">
    <property type="component" value="Unassembled WGS sequence"/>
</dbReference>
<feature type="compositionally biased region" description="Basic and acidic residues" evidence="1">
    <location>
        <begin position="94"/>
        <end position="103"/>
    </location>
</feature>
<dbReference type="RefSeq" id="WP_277534696.1">
    <property type="nucleotide sequence ID" value="NZ_JAPDIA010000007.1"/>
</dbReference>
<dbReference type="AlphaFoldDB" id="A0A9X4QUT2"/>
<gene>
    <name evidence="2" type="ORF">OMP40_22580</name>
</gene>
<proteinExistence type="predicted"/>
<protein>
    <submittedName>
        <fullName evidence="2">Uncharacterized protein</fullName>
    </submittedName>
</protein>
<organism evidence="2 3">
    <name type="scientific">Cohnella rhizosphaerae</name>
    <dbReference type="NCBI Taxonomy" id="1457232"/>
    <lineage>
        <taxon>Bacteria</taxon>
        <taxon>Bacillati</taxon>
        <taxon>Bacillota</taxon>
        <taxon>Bacilli</taxon>
        <taxon>Bacillales</taxon>
        <taxon>Paenibacillaceae</taxon>
        <taxon>Cohnella</taxon>
    </lineage>
</organism>
<name>A0A9X4QUT2_9BACL</name>
<evidence type="ECO:0000313" key="3">
    <source>
        <dbReference type="Proteomes" id="UP001153404"/>
    </source>
</evidence>
<reference evidence="2" key="1">
    <citation type="submission" date="2022-10" db="EMBL/GenBank/DDBJ databases">
        <title>Comparative genomic analysis of Cohnella hashimotonis sp. nov., isolated from the International Space Station.</title>
        <authorList>
            <person name="Simpson A."/>
            <person name="Venkateswaran K."/>
        </authorList>
    </citation>
    <scope>NUCLEOTIDE SEQUENCE</scope>
    <source>
        <strain evidence="2">DSM 28161</strain>
    </source>
</reference>